<dbReference type="InterPro" id="IPR050979">
    <property type="entry name" value="LD-transpeptidase"/>
</dbReference>
<feature type="active site" description="Proton donor/acceptor" evidence="6">
    <location>
        <position position="370"/>
    </location>
</feature>
<evidence type="ECO:0000256" key="3">
    <source>
        <dbReference type="ARBA" id="ARBA00022960"/>
    </source>
</evidence>
<keyword evidence="7" id="KW-0472">Membrane</keyword>
<feature type="transmembrane region" description="Helical" evidence="7">
    <location>
        <begin position="6"/>
        <end position="25"/>
    </location>
</feature>
<dbReference type="eggNOG" id="COG1376">
    <property type="taxonomic scope" value="Bacteria"/>
</dbReference>
<evidence type="ECO:0000256" key="5">
    <source>
        <dbReference type="ARBA" id="ARBA00023316"/>
    </source>
</evidence>
<protein>
    <submittedName>
        <fullName evidence="9">ErfK/YbiS/YcfS/YnhG family protein</fullName>
    </submittedName>
</protein>
<keyword evidence="2" id="KW-0808">Transferase</keyword>
<reference evidence="9 10" key="1">
    <citation type="submission" date="2007-08" db="EMBL/GenBank/DDBJ databases">
        <title>Complete sequence of Roseiflexus castenholzii DSM 13941.</title>
        <authorList>
            <consortium name="US DOE Joint Genome Institute"/>
            <person name="Copeland A."/>
            <person name="Lucas S."/>
            <person name="Lapidus A."/>
            <person name="Barry K."/>
            <person name="Glavina del Rio T."/>
            <person name="Dalin E."/>
            <person name="Tice H."/>
            <person name="Pitluck S."/>
            <person name="Thompson L.S."/>
            <person name="Brettin T."/>
            <person name="Bruce D."/>
            <person name="Detter J.C."/>
            <person name="Han C."/>
            <person name="Tapia R."/>
            <person name="Schmutz J."/>
            <person name="Larimer F."/>
            <person name="Land M."/>
            <person name="Hauser L."/>
            <person name="Kyrpides N."/>
            <person name="Mikhailova N."/>
            <person name="Bryant D.A."/>
            <person name="Hanada S."/>
            <person name="Tsukatani Y."/>
            <person name="Richardson P."/>
        </authorList>
    </citation>
    <scope>NUCLEOTIDE SEQUENCE [LARGE SCALE GENOMIC DNA]</scope>
    <source>
        <strain evidence="10">DSM 13941 / HLO8</strain>
    </source>
</reference>
<keyword evidence="7" id="KW-1133">Transmembrane helix</keyword>
<evidence type="ECO:0000313" key="10">
    <source>
        <dbReference type="Proteomes" id="UP000000263"/>
    </source>
</evidence>
<keyword evidence="7" id="KW-0812">Transmembrane</keyword>
<evidence type="ECO:0000313" key="9">
    <source>
        <dbReference type="EMBL" id="ABU57317.1"/>
    </source>
</evidence>
<dbReference type="RefSeq" id="WP_012119747.1">
    <property type="nucleotide sequence ID" value="NC_009767.1"/>
</dbReference>
<dbReference type="Proteomes" id="UP000000263">
    <property type="component" value="Chromosome"/>
</dbReference>
<dbReference type="GO" id="GO:0071972">
    <property type="term" value="F:peptidoglycan L,D-transpeptidase activity"/>
    <property type="evidence" value="ECO:0007669"/>
    <property type="project" value="TreeGrafter"/>
</dbReference>
<keyword evidence="3 6" id="KW-0133">Cell shape</keyword>
<dbReference type="GO" id="GO:0005576">
    <property type="term" value="C:extracellular region"/>
    <property type="evidence" value="ECO:0007669"/>
    <property type="project" value="TreeGrafter"/>
</dbReference>
<dbReference type="GO" id="GO:0016740">
    <property type="term" value="F:transferase activity"/>
    <property type="evidence" value="ECO:0007669"/>
    <property type="project" value="UniProtKB-KW"/>
</dbReference>
<dbReference type="GO" id="GO:0018104">
    <property type="term" value="P:peptidoglycan-protein cross-linking"/>
    <property type="evidence" value="ECO:0007669"/>
    <property type="project" value="TreeGrafter"/>
</dbReference>
<dbReference type="KEGG" id="rca:Rcas_1220"/>
<keyword evidence="10" id="KW-1185">Reference proteome</keyword>
<evidence type="ECO:0000259" key="8">
    <source>
        <dbReference type="PROSITE" id="PS52029"/>
    </source>
</evidence>
<dbReference type="GO" id="GO:0071555">
    <property type="term" value="P:cell wall organization"/>
    <property type="evidence" value="ECO:0007669"/>
    <property type="project" value="UniProtKB-UniRule"/>
</dbReference>
<dbReference type="PANTHER" id="PTHR30582">
    <property type="entry name" value="L,D-TRANSPEPTIDASE"/>
    <property type="match status" value="1"/>
</dbReference>
<comment type="pathway">
    <text evidence="1 6">Cell wall biogenesis; peptidoglycan biosynthesis.</text>
</comment>
<dbReference type="SUPFAM" id="SSF141523">
    <property type="entry name" value="L,D-transpeptidase catalytic domain-like"/>
    <property type="match status" value="1"/>
</dbReference>
<dbReference type="InterPro" id="IPR038063">
    <property type="entry name" value="Transpep_catalytic_dom"/>
</dbReference>
<feature type="domain" description="L,D-TPase catalytic" evidence="8">
    <location>
        <begin position="293"/>
        <end position="412"/>
    </location>
</feature>
<name>A7NIL7_ROSCS</name>
<evidence type="ECO:0000256" key="1">
    <source>
        <dbReference type="ARBA" id="ARBA00004752"/>
    </source>
</evidence>
<dbReference type="PROSITE" id="PS52029">
    <property type="entry name" value="LD_TPASE"/>
    <property type="match status" value="1"/>
</dbReference>
<dbReference type="EMBL" id="CP000804">
    <property type="protein sequence ID" value="ABU57317.1"/>
    <property type="molecule type" value="Genomic_DNA"/>
</dbReference>
<dbReference type="PANTHER" id="PTHR30582:SF2">
    <property type="entry name" value="L,D-TRANSPEPTIDASE YCIB-RELATED"/>
    <property type="match status" value="1"/>
</dbReference>
<sequence>MTSRPWYAPLTMIGIVALTTLALVAPAELRARQRPTVADFAPPMTPSEAQAIVAAARAAERAQRIEQMQQQSGQDAVPLPAVQNMYFASSGFHISDRTGFLSFWRRNGGDLIFGYPISGEMVEDGRIVQYFERARFEYHPEHLGTDYQVMLSLLGNELTQGYDFPDGQPTQGRIYFPETRQTLGGKFLKFWQKRGGLRIFGYPISEPFEEISPIDGQVRITQYFERARFEYHPEKLPAFYRQMERANGIMLAGLYEVQLTDLGRQAMQRRGHTPQSTGPMPGAPVWSSALFERRIEVNLSTQMLTAFEGEAPVYRAPVATGRDGFNTPVGTFAVYSKLPIQTMTGSAGGESWYVPDIPWVQYVVGGVALHGTYWHDAWGTGVRMSHGCINLNIDDAEWLYRWTDIGTRVDIID</sequence>
<dbReference type="Gene3D" id="2.40.440.10">
    <property type="entry name" value="L,D-transpeptidase catalytic domain-like"/>
    <property type="match status" value="1"/>
</dbReference>
<proteinExistence type="predicted"/>
<dbReference type="Pfam" id="PF03734">
    <property type="entry name" value="YkuD"/>
    <property type="match status" value="1"/>
</dbReference>
<evidence type="ECO:0000256" key="4">
    <source>
        <dbReference type="ARBA" id="ARBA00022984"/>
    </source>
</evidence>
<dbReference type="GO" id="GO:0008360">
    <property type="term" value="P:regulation of cell shape"/>
    <property type="evidence" value="ECO:0007669"/>
    <property type="project" value="UniProtKB-UniRule"/>
</dbReference>
<gene>
    <name evidence="9" type="ordered locus">Rcas_1220</name>
</gene>
<organism evidence="9 10">
    <name type="scientific">Roseiflexus castenholzii (strain DSM 13941 / HLO8)</name>
    <dbReference type="NCBI Taxonomy" id="383372"/>
    <lineage>
        <taxon>Bacteria</taxon>
        <taxon>Bacillati</taxon>
        <taxon>Chloroflexota</taxon>
        <taxon>Chloroflexia</taxon>
        <taxon>Chloroflexales</taxon>
        <taxon>Roseiflexineae</taxon>
        <taxon>Roseiflexaceae</taxon>
        <taxon>Roseiflexus</taxon>
    </lineage>
</organism>
<dbReference type="UniPathway" id="UPA00219"/>
<evidence type="ECO:0000256" key="6">
    <source>
        <dbReference type="PROSITE-ProRule" id="PRU01373"/>
    </source>
</evidence>
<dbReference type="CDD" id="cd16913">
    <property type="entry name" value="YkuD_like"/>
    <property type="match status" value="1"/>
</dbReference>
<evidence type="ECO:0000256" key="2">
    <source>
        <dbReference type="ARBA" id="ARBA00022679"/>
    </source>
</evidence>
<keyword evidence="5 6" id="KW-0961">Cell wall biogenesis/degradation</keyword>
<accession>A7NIL7</accession>
<evidence type="ECO:0000256" key="7">
    <source>
        <dbReference type="SAM" id="Phobius"/>
    </source>
</evidence>
<keyword evidence="4 6" id="KW-0573">Peptidoglycan synthesis</keyword>
<feature type="active site" description="Nucleophile" evidence="6">
    <location>
        <position position="388"/>
    </location>
</feature>
<dbReference type="FunFam" id="2.40.440.10:FF:000015">
    <property type="entry name" value="ErfK/YbiS/YcfS/YnhG family protein"/>
    <property type="match status" value="1"/>
</dbReference>
<dbReference type="InterPro" id="IPR005490">
    <property type="entry name" value="LD_TPept_cat_dom"/>
</dbReference>
<dbReference type="STRING" id="383372.Rcas_1220"/>
<dbReference type="HOGENOM" id="CLU_735080_0_0_0"/>
<dbReference type="AlphaFoldDB" id="A7NIL7"/>